<dbReference type="GO" id="GO:0016887">
    <property type="term" value="F:ATP hydrolysis activity"/>
    <property type="evidence" value="ECO:0007669"/>
    <property type="project" value="InterPro"/>
</dbReference>
<evidence type="ECO:0000256" key="3">
    <source>
        <dbReference type="ARBA" id="ARBA00022741"/>
    </source>
</evidence>
<dbReference type="RefSeq" id="WP_120013021.1">
    <property type="nucleotide sequence ID" value="NZ_QZWZ01000002.1"/>
</dbReference>
<evidence type="ECO:0000259" key="6">
    <source>
        <dbReference type="PROSITE" id="PS50893"/>
    </source>
</evidence>
<dbReference type="CDD" id="cd03224">
    <property type="entry name" value="ABC_TM1139_LivF_branched"/>
    <property type="match status" value="1"/>
</dbReference>
<evidence type="ECO:0000256" key="2">
    <source>
        <dbReference type="ARBA" id="ARBA00022448"/>
    </source>
</evidence>
<dbReference type="GO" id="GO:0015658">
    <property type="term" value="F:branched-chain amino acid transmembrane transporter activity"/>
    <property type="evidence" value="ECO:0007669"/>
    <property type="project" value="TreeGrafter"/>
</dbReference>
<evidence type="ECO:0000313" key="8">
    <source>
        <dbReference type="Proteomes" id="UP000272706"/>
    </source>
</evidence>
<evidence type="ECO:0000313" key="7">
    <source>
        <dbReference type="EMBL" id="RJT42065.1"/>
    </source>
</evidence>
<dbReference type="EMBL" id="QZWZ01000002">
    <property type="protein sequence ID" value="RJT42065.1"/>
    <property type="molecule type" value="Genomic_DNA"/>
</dbReference>
<keyword evidence="8" id="KW-1185">Reference proteome</keyword>
<sequence>MTAAPLEISGLTAGYGQTRVLEDVSFVAPAGARLAVLGRNGVGKSTLLATIAGQTRCHAGEIKLGGVDIVGRDSASRAWLGLGYVPQERDIFPSLTVEENLLVGLKDRQRSAVEEAYAMFPRLKERRRNRGNQLSGGEQQMLTTARTILGRPSVLMLDEPLEGLAPVICDELMAALMRLASGGEMTILLVEQRIRAALDFADQVLILERGRIAWTGTPAALHASPQTVERLLGVAAMPHSVA</sequence>
<dbReference type="Proteomes" id="UP000272706">
    <property type="component" value="Unassembled WGS sequence"/>
</dbReference>
<reference evidence="7 8" key="1">
    <citation type="submission" date="2018-09" db="EMBL/GenBank/DDBJ databases">
        <title>Mesorhizobium carmichaelinearum sp. nov. isolated from Carmichaelinea spp. root nodules in New Zealand.</title>
        <authorList>
            <person name="De Meyer S.E."/>
        </authorList>
    </citation>
    <scope>NUCLEOTIDE SEQUENCE [LARGE SCALE GENOMIC DNA]</scope>
    <source>
        <strain evidence="7 8">ICMP19557</strain>
    </source>
</reference>
<dbReference type="SUPFAM" id="SSF52540">
    <property type="entry name" value="P-loop containing nucleoside triphosphate hydrolases"/>
    <property type="match status" value="1"/>
</dbReference>
<dbReference type="PROSITE" id="PS50893">
    <property type="entry name" value="ABC_TRANSPORTER_2"/>
    <property type="match status" value="1"/>
</dbReference>
<dbReference type="GO" id="GO:0005524">
    <property type="term" value="F:ATP binding"/>
    <property type="evidence" value="ECO:0007669"/>
    <property type="project" value="UniProtKB-KW"/>
</dbReference>
<comment type="caution">
    <text evidence="7">The sequence shown here is derived from an EMBL/GenBank/DDBJ whole genome shotgun (WGS) entry which is preliminary data.</text>
</comment>
<accession>A0A3A5KYW4</accession>
<dbReference type="SMART" id="SM00382">
    <property type="entry name" value="AAA"/>
    <property type="match status" value="1"/>
</dbReference>
<dbReference type="Gene3D" id="3.40.50.300">
    <property type="entry name" value="P-loop containing nucleotide triphosphate hydrolases"/>
    <property type="match status" value="1"/>
</dbReference>
<proteinExistence type="inferred from homology"/>
<protein>
    <submittedName>
        <fullName evidence="7">ABC transporter ATP-binding protein</fullName>
    </submittedName>
</protein>
<dbReference type="AlphaFoldDB" id="A0A3A5KYW4"/>
<feature type="domain" description="ABC transporter" evidence="6">
    <location>
        <begin position="6"/>
        <end position="234"/>
    </location>
</feature>
<organism evidence="7 8">
    <name type="scientific">Mesorhizobium waimense</name>
    <dbReference type="NCBI Taxonomy" id="1300307"/>
    <lineage>
        <taxon>Bacteria</taxon>
        <taxon>Pseudomonadati</taxon>
        <taxon>Pseudomonadota</taxon>
        <taxon>Alphaproteobacteria</taxon>
        <taxon>Hyphomicrobiales</taxon>
        <taxon>Phyllobacteriaceae</taxon>
        <taxon>Mesorhizobium</taxon>
    </lineage>
</organism>
<gene>
    <name evidence="7" type="ORF">D3227_02755</name>
</gene>
<name>A0A3A5KYW4_9HYPH</name>
<dbReference type="PANTHER" id="PTHR43820:SF2">
    <property type="entry name" value="ABC TRANSPORTER ATP-BINDING PROTEIN"/>
    <property type="match status" value="1"/>
</dbReference>
<keyword evidence="4 7" id="KW-0067">ATP-binding</keyword>
<dbReference type="InterPro" id="IPR003593">
    <property type="entry name" value="AAA+_ATPase"/>
</dbReference>
<dbReference type="InterPro" id="IPR052156">
    <property type="entry name" value="BCAA_Transport_ATP-bd_LivF"/>
</dbReference>
<evidence type="ECO:0000256" key="4">
    <source>
        <dbReference type="ARBA" id="ARBA00022840"/>
    </source>
</evidence>
<keyword evidence="5" id="KW-0029">Amino-acid transport</keyword>
<dbReference type="GO" id="GO:0015807">
    <property type="term" value="P:L-amino acid transport"/>
    <property type="evidence" value="ECO:0007669"/>
    <property type="project" value="TreeGrafter"/>
</dbReference>
<dbReference type="InterPro" id="IPR003439">
    <property type="entry name" value="ABC_transporter-like_ATP-bd"/>
</dbReference>
<dbReference type="PANTHER" id="PTHR43820">
    <property type="entry name" value="HIGH-AFFINITY BRANCHED-CHAIN AMINO ACID TRANSPORT ATP-BINDING PROTEIN LIVF"/>
    <property type="match status" value="1"/>
</dbReference>
<dbReference type="Pfam" id="PF00005">
    <property type="entry name" value="ABC_tran"/>
    <property type="match status" value="1"/>
</dbReference>
<dbReference type="OrthoDB" id="8445866at2"/>
<evidence type="ECO:0000256" key="5">
    <source>
        <dbReference type="ARBA" id="ARBA00022970"/>
    </source>
</evidence>
<keyword evidence="3" id="KW-0547">Nucleotide-binding</keyword>
<evidence type="ECO:0000256" key="1">
    <source>
        <dbReference type="ARBA" id="ARBA00005417"/>
    </source>
</evidence>
<dbReference type="InterPro" id="IPR027417">
    <property type="entry name" value="P-loop_NTPase"/>
</dbReference>
<keyword evidence="2" id="KW-0813">Transport</keyword>
<comment type="similarity">
    <text evidence="1">Belongs to the ABC transporter superfamily.</text>
</comment>